<name>A0A8B0SPJ8_KLEPN</name>
<evidence type="ECO:0000256" key="3">
    <source>
        <dbReference type="ARBA" id="ARBA00022475"/>
    </source>
</evidence>
<geneLocation type="plasmid" evidence="6">
    <name>p17-15-vir-like</name>
</geneLocation>
<feature type="transmembrane region" description="Helical" evidence="5">
    <location>
        <begin position="30"/>
        <end position="48"/>
    </location>
</feature>
<sequence>MSTHYDVQALPAEQREHILRGFGLGWWRQLGQVAIVFGVVLLACWYVGLLDATTLLNGLPSIATPAGEAMPPDFSGYRSWIRPLIDTLAMSIAGTAIAVVFSLVVAFVAARNTAPHPLVFGVARVLLNAPAVGAGADHGHHLRCSRRVRRLAGRACPGSAFGRHGQQVLRRGHRARRRSAGGSRSGGGGYADASAAARGFCHR</sequence>
<feature type="transmembrane region" description="Helical" evidence="5">
    <location>
        <begin position="88"/>
        <end position="110"/>
    </location>
</feature>
<dbReference type="GO" id="GO:0005886">
    <property type="term" value="C:plasma membrane"/>
    <property type="evidence" value="ECO:0007669"/>
    <property type="project" value="UniProtKB-SubCell"/>
</dbReference>
<evidence type="ECO:0000313" key="6">
    <source>
        <dbReference type="EMBL" id="QTX14173.1"/>
    </source>
</evidence>
<dbReference type="AlphaFoldDB" id="A0A8B0SPJ8"/>
<organism evidence="6">
    <name type="scientific">Klebsiella pneumoniae</name>
    <dbReference type="NCBI Taxonomy" id="573"/>
    <lineage>
        <taxon>Bacteria</taxon>
        <taxon>Pseudomonadati</taxon>
        <taxon>Pseudomonadota</taxon>
        <taxon>Gammaproteobacteria</taxon>
        <taxon>Enterobacterales</taxon>
        <taxon>Enterobacteriaceae</taxon>
        <taxon>Klebsiella/Raoultella group</taxon>
        <taxon>Klebsiella</taxon>
        <taxon>Klebsiella pneumoniae complex</taxon>
    </lineage>
</organism>
<keyword evidence="5" id="KW-0472">Membrane</keyword>
<keyword evidence="5" id="KW-1133">Transmembrane helix</keyword>
<reference evidence="6" key="1">
    <citation type="submission" date="2020-01" db="EMBL/GenBank/DDBJ databases">
        <authorList>
            <person name="Qin S."/>
        </authorList>
    </citation>
    <scope>NUCLEOTIDE SEQUENCE</scope>
    <source>
        <strain evidence="6">CVir17-16-YZ6g</strain>
        <plasmid evidence="6">p17-15-vir-like</plasmid>
    </source>
</reference>
<evidence type="ECO:0000256" key="5">
    <source>
        <dbReference type="SAM" id="Phobius"/>
    </source>
</evidence>
<protein>
    <submittedName>
        <fullName evidence="6">Phosphonate ABC transporter permease protein PtxC</fullName>
    </submittedName>
</protein>
<keyword evidence="5" id="KW-0812">Transmembrane</keyword>
<evidence type="ECO:0000256" key="1">
    <source>
        <dbReference type="ARBA" id="ARBA00004651"/>
    </source>
</evidence>
<feature type="compositionally biased region" description="Basic residues" evidence="4">
    <location>
        <begin position="170"/>
        <end position="179"/>
    </location>
</feature>
<dbReference type="PANTHER" id="PTHR30043:SF1">
    <property type="entry name" value="ABC TRANSPORT SYSTEM PERMEASE PROTEIN P69"/>
    <property type="match status" value="1"/>
</dbReference>
<dbReference type="EMBL" id="MN956836">
    <property type="protein sequence ID" value="QTX14173.1"/>
    <property type="molecule type" value="Genomic_DNA"/>
</dbReference>
<keyword evidence="2" id="KW-0813">Transport</keyword>
<dbReference type="PANTHER" id="PTHR30043">
    <property type="entry name" value="PHOSPHONATES TRANSPORT SYSTEM PERMEASE PROTEIN"/>
    <property type="match status" value="1"/>
</dbReference>
<feature type="region of interest" description="Disordered" evidence="4">
    <location>
        <begin position="162"/>
        <end position="203"/>
    </location>
</feature>
<keyword evidence="3" id="KW-1003">Cell membrane</keyword>
<keyword evidence="6" id="KW-0614">Plasmid</keyword>
<feature type="compositionally biased region" description="Low complexity" evidence="4">
    <location>
        <begin position="191"/>
        <end position="203"/>
    </location>
</feature>
<accession>A0A8B0SPJ8</accession>
<comment type="subcellular location">
    <subcellularLocation>
        <location evidence="1">Cell membrane</location>
        <topology evidence="1">Multi-pass membrane protein</topology>
    </subcellularLocation>
</comment>
<evidence type="ECO:0000256" key="4">
    <source>
        <dbReference type="SAM" id="MobiDB-lite"/>
    </source>
</evidence>
<proteinExistence type="predicted"/>
<evidence type="ECO:0000256" key="2">
    <source>
        <dbReference type="ARBA" id="ARBA00022448"/>
    </source>
</evidence>